<keyword evidence="1" id="KW-0472">Membrane</keyword>
<proteinExistence type="predicted"/>
<feature type="transmembrane region" description="Helical" evidence="1">
    <location>
        <begin position="7"/>
        <end position="25"/>
    </location>
</feature>
<gene>
    <name evidence="2" type="ORF">E0L93_08750</name>
</gene>
<sequence>MRERIAYVILVGVMFLLFALTFAILGRGEYEPPGGEHGAVVSYEVAVSGAAGHPPSLPAHA</sequence>
<name>A0A4R1BHS6_9ACTN</name>
<keyword evidence="1" id="KW-1133">Transmembrane helix</keyword>
<dbReference type="AlphaFoldDB" id="A0A4R1BHS6"/>
<protein>
    <submittedName>
        <fullName evidence="2">Uncharacterized protein</fullName>
    </submittedName>
</protein>
<reference evidence="2 3" key="1">
    <citation type="submission" date="2019-03" db="EMBL/GenBank/DDBJ databases">
        <title>Whole genome sequence of a novel Rubrobacter taiwanensis strain, isolated from Yellowstone National Park.</title>
        <authorList>
            <person name="Freed S."/>
            <person name="Ramaley R.F."/>
            <person name="Kyndt J.A."/>
        </authorList>
    </citation>
    <scope>NUCLEOTIDE SEQUENCE [LARGE SCALE GENOMIC DNA]</scope>
    <source>
        <strain evidence="2 3">Yellowstone</strain>
    </source>
</reference>
<dbReference type="Proteomes" id="UP000295244">
    <property type="component" value="Unassembled WGS sequence"/>
</dbReference>
<dbReference type="EMBL" id="SKBU01000015">
    <property type="protein sequence ID" value="TCJ16800.1"/>
    <property type="molecule type" value="Genomic_DNA"/>
</dbReference>
<dbReference type="RefSeq" id="WP_132690996.1">
    <property type="nucleotide sequence ID" value="NZ_SKBU01000015.1"/>
</dbReference>
<dbReference type="OrthoDB" id="5245109at2"/>
<accession>A0A4R1BHS6</accession>
<evidence type="ECO:0000256" key="1">
    <source>
        <dbReference type="SAM" id="Phobius"/>
    </source>
</evidence>
<keyword evidence="3" id="KW-1185">Reference proteome</keyword>
<evidence type="ECO:0000313" key="3">
    <source>
        <dbReference type="Proteomes" id="UP000295244"/>
    </source>
</evidence>
<comment type="caution">
    <text evidence="2">The sequence shown here is derived from an EMBL/GenBank/DDBJ whole genome shotgun (WGS) entry which is preliminary data.</text>
</comment>
<evidence type="ECO:0000313" key="2">
    <source>
        <dbReference type="EMBL" id="TCJ16800.1"/>
    </source>
</evidence>
<organism evidence="2 3">
    <name type="scientific">Rubrobacter taiwanensis</name>
    <dbReference type="NCBI Taxonomy" id="185139"/>
    <lineage>
        <taxon>Bacteria</taxon>
        <taxon>Bacillati</taxon>
        <taxon>Actinomycetota</taxon>
        <taxon>Rubrobacteria</taxon>
        <taxon>Rubrobacterales</taxon>
        <taxon>Rubrobacteraceae</taxon>
        <taxon>Rubrobacter</taxon>
    </lineage>
</organism>
<keyword evidence="1" id="KW-0812">Transmembrane</keyword>